<keyword evidence="4" id="KW-0406">Ion transport</keyword>
<dbReference type="InterPro" id="IPR013099">
    <property type="entry name" value="K_chnl_dom"/>
</dbReference>
<evidence type="ECO:0000313" key="5">
    <source>
        <dbReference type="Proteomes" id="UP000769780"/>
    </source>
</evidence>
<dbReference type="PANTHER" id="PTHR43833">
    <property type="entry name" value="POTASSIUM CHANNEL PROTEIN 2-RELATED-RELATED"/>
    <property type="match status" value="1"/>
</dbReference>
<dbReference type="InterPro" id="IPR003148">
    <property type="entry name" value="RCK_N"/>
</dbReference>
<organism evidence="4 5">
    <name type="scientific">Mesobacillus maritimus</name>
    <dbReference type="NCBI Taxonomy" id="1643336"/>
    <lineage>
        <taxon>Bacteria</taxon>
        <taxon>Bacillati</taxon>
        <taxon>Bacillota</taxon>
        <taxon>Bacilli</taxon>
        <taxon>Bacillales</taxon>
        <taxon>Bacillaceae</taxon>
        <taxon>Mesobacillus</taxon>
    </lineage>
</organism>
<dbReference type="PROSITE" id="PS51201">
    <property type="entry name" value="RCK_N"/>
    <property type="match status" value="1"/>
</dbReference>
<dbReference type="Proteomes" id="UP000769780">
    <property type="component" value="Unassembled WGS sequence"/>
</dbReference>
<feature type="transmembrane region" description="Helical" evidence="2">
    <location>
        <begin position="42"/>
        <end position="61"/>
    </location>
</feature>
<dbReference type="SUPFAM" id="SSF81324">
    <property type="entry name" value="Voltage-gated potassium channels"/>
    <property type="match status" value="1"/>
</dbReference>
<evidence type="ECO:0000313" key="4">
    <source>
        <dbReference type="EMBL" id="MBY0095561.1"/>
    </source>
</evidence>
<keyword evidence="2" id="KW-0812">Transmembrane</keyword>
<dbReference type="Pfam" id="PF02254">
    <property type="entry name" value="TrkA_N"/>
    <property type="match status" value="1"/>
</dbReference>
<comment type="subcellular location">
    <subcellularLocation>
        <location evidence="1">Cell membrane</location>
        <topology evidence="1">Multi-pass membrane protein</topology>
    </subcellularLocation>
</comment>
<name>A0ABS7K007_9BACI</name>
<dbReference type="InterPro" id="IPR036291">
    <property type="entry name" value="NAD(P)-bd_dom_sf"/>
</dbReference>
<evidence type="ECO:0000259" key="3">
    <source>
        <dbReference type="PROSITE" id="PS51201"/>
    </source>
</evidence>
<dbReference type="InterPro" id="IPR050721">
    <property type="entry name" value="Trk_Ktr_HKT_K-transport"/>
</dbReference>
<dbReference type="Pfam" id="PF07885">
    <property type="entry name" value="Ion_trans_2"/>
    <property type="match status" value="1"/>
</dbReference>
<evidence type="ECO:0000256" key="2">
    <source>
        <dbReference type="SAM" id="Phobius"/>
    </source>
</evidence>
<dbReference type="Gene3D" id="1.10.287.70">
    <property type="match status" value="1"/>
</dbReference>
<dbReference type="PANTHER" id="PTHR43833:SF9">
    <property type="entry name" value="POTASSIUM CHANNEL PROTEIN YUGO-RELATED"/>
    <property type="match status" value="1"/>
</dbReference>
<keyword evidence="2" id="KW-1133">Transmembrane helix</keyword>
<comment type="caution">
    <text evidence="4">The sequence shown here is derived from an EMBL/GenBank/DDBJ whole genome shotgun (WGS) entry which is preliminary data.</text>
</comment>
<feature type="domain" description="RCK N-terminal" evidence="3">
    <location>
        <begin position="115"/>
        <end position="245"/>
    </location>
</feature>
<dbReference type="EMBL" id="JACWFH010000005">
    <property type="protein sequence ID" value="MBY0095561.1"/>
    <property type="molecule type" value="Genomic_DNA"/>
</dbReference>
<keyword evidence="4" id="KW-0407">Ion channel</keyword>
<proteinExistence type="predicted"/>
<keyword evidence="4" id="KW-0813">Transport</keyword>
<keyword evidence="2" id="KW-0472">Membrane</keyword>
<reference evidence="4 5" key="1">
    <citation type="submission" date="2020-07" db="EMBL/GenBank/DDBJ databases">
        <title>Fungal Genomes of the International Space Station.</title>
        <authorList>
            <person name="Seuylemezian A."/>
            <person name="Singh N.K."/>
            <person name="Wood J."/>
            <person name="Venkateswaran K."/>
        </authorList>
    </citation>
    <scope>NUCLEOTIDE SEQUENCE [LARGE SCALE GENOMIC DNA]</scope>
    <source>
        <strain evidence="4 5">PL-B2</strain>
    </source>
</reference>
<feature type="transmembrane region" description="Helical" evidence="2">
    <location>
        <begin position="16"/>
        <end position="35"/>
    </location>
</feature>
<sequence length="342" mass="38787">MGVLHRMLSKFIKISLWHAAVIAIILIVLCSFLMLKVEAETFPRFLDALWWTMTTLVTVGYGEIYPKTDFGKIFTMAFVYTFGIGAMGILVGKLFEGFTIFRRLKEEGKLKYEGKQHYILIGSSKDKLGSILEEILLNDNKSDVVVIDNSPHSPIVHERVHFVSGNPAAEDILLKANILEAKSVAIFSDEWNEHAEYSDGKSLLIASRVEQLAKKHNKDIYTVVEVKKEMHLALFDHANVDEFILSSDSLSRLMAQATIHHGSSQLFEQLMSKKEGETLYEIRKKNHWVTYRDAAAELFEQGATLISDGTSLDIARRSHEEIPTDGRLFIICDKKTYEKITT</sequence>
<evidence type="ECO:0000256" key="1">
    <source>
        <dbReference type="ARBA" id="ARBA00004651"/>
    </source>
</evidence>
<gene>
    <name evidence="4" type="ORF">H0185_01840</name>
</gene>
<protein>
    <submittedName>
        <fullName evidence="4">Potassium channel protein</fullName>
    </submittedName>
</protein>
<dbReference type="Gene3D" id="3.40.50.720">
    <property type="entry name" value="NAD(P)-binding Rossmann-like Domain"/>
    <property type="match status" value="1"/>
</dbReference>
<feature type="transmembrane region" description="Helical" evidence="2">
    <location>
        <begin position="73"/>
        <end position="95"/>
    </location>
</feature>
<dbReference type="SUPFAM" id="SSF51735">
    <property type="entry name" value="NAD(P)-binding Rossmann-fold domains"/>
    <property type="match status" value="1"/>
</dbReference>
<keyword evidence="5" id="KW-1185">Reference proteome</keyword>
<dbReference type="GO" id="GO:0034220">
    <property type="term" value="P:monoatomic ion transmembrane transport"/>
    <property type="evidence" value="ECO:0007669"/>
    <property type="project" value="UniProtKB-KW"/>
</dbReference>
<accession>A0ABS7K007</accession>